<name>A0A8J2RTT7_9CRUS</name>
<evidence type="ECO:0000256" key="4">
    <source>
        <dbReference type="PROSITE-ProRule" id="PRU00325"/>
    </source>
</evidence>
<feature type="compositionally biased region" description="Low complexity" evidence="5">
    <location>
        <begin position="792"/>
        <end position="810"/>
    </location>
</feature>
<gene>
    <name evidence="8" type="ORF">DGAL_LOCUS11714</name>
</gene>
<evidence type="ECO:0000256" key="5">
    <source>
        <dbReference type="SAM" id="MobiDB-lite"/>
    </source>
</evidence>
<evidence type="ECO:0000259" key="6">
    <source>
        <dbReference type="PROSITE" id="PS50225"/>
    </source>
</evidence>
<reference evidence="8" key="1">
    <citation type="submission" date="2021-11" db="EMBL/GenBank/DDBJ databases">
        <authorList>
            <person name="Schell T."/>
        </authorList>
    </citation>
    <scope>NUCLEOTIDE SEQUENCE</scope>
    <source>
        <strain evidence="8">M5</strain>
    </source>
</reference>
<feature type="compositionally biased region" description="Low complexity" evidence="5">
    <location>
        <begin position="1281"/>
        <end position="1290"/>
    </location>
</feature>
<dbReference type="GO" id="GO:0031462">
    <property type="term" value="C:Cul2-RING ubiquitin ligase complex"/>
    <property type="evidence" value="ECO:0007669"/>
    <property type="project" value="TreeGrafter"/>
</dbReference>
<feature type="domain" description="SWIM-type" evidence="7">
    <location>
        <begin position="256"/>
        <end position="292"/>
    </location>
</feature>
<dbReference type="InterPro" id="IPR057945">
    <property type="entry name" value="TPR_ZSWIM8"/>
</dbReference>
<feature type="region of interest" description="Disordered" evidence="5">
    <location>
        <begin position="1673"/>
        <end position="1713"/>
    </location>
</feature>
<dbReference type="EMBL" id="CAKKLH010000283">
    <property type="protein sequence ID" value="CAH0108338.1"/>
    <property type="molecule type" value="Genomic_DNA"/>
</dbReference>
<organism evidence="8 9">
    <name type="scientific">Daphnia galeata</name>
    <dbReference type="NCBI Taxonomy" id="27404"/>
    <lineage>
        <taxon>Eukaryota</taxon>
        <taxon>Metazoa</taxon>
        <taxon>Ecdysozoa</taxon>
        <taxon>Arthropoda</taxon>
        <taxon>Crustacea</taxon>
        <taxon>Branchiopoda</taxon>
        <taxon>Diplostraca</taxon>
        <taxon>Cladocera</taxon>
        <taxon>Anomopoda</taxon>
        <taxon>Daphniidae</taxon>
        <taxon>Daphnia</taxon>
    </lineage>
</organism>
<accession>A0A8J2RTT7</accession>
<feature type="compositionally biased region" description="Pro residues" evidence="5">
    <location>
        <begin position="1680"/>
        <end position="1690"/>
    </location>
</feature>
<dbReference type="OrthoDB" id="10013584at2759"/>
<feature type="compositionally biased region" description="Polar residues" evidence="5">
    <location>
        <begin position="1167"/>
        <end position="1194"/>
    </location>
</feature>
<dbReference type="InterPro" id="IPR007527">
    <property type="entry name" value="Znf_SWIM"/>
</dbReference>
<dbReference type="Proteomes" id="UP000789390">
    <property type="component" value="Unassembled WGS sequence"/>
</dbReference>
<feature type="domain" description="SOCS box" evidence="6">
    <location>
        <begin position="136"/>
        <end position="195"/>
    </location>
</feature>
<keyword evidence="9" id="KW-1185">Reference proteome</keyword>
<comment type="caution">
    <text evidence="8">The sequence shown here is derived from an EMBL/GenBank/DDBJ whole genome shotgun (WGS) entry which is preliminary data.</text>
</comment>
<dbReference type="PANTHER" id="PTHR22619:SF1">
    <property type="entry name" value="ZINC FINGER SWIM DOMAIN-CONTAINING PROTEIN 8"/>
    <property type="match status" value="1"/>
</dbReference>
<dbReference type="InterPro" id="IPR048370">
    <property type="entry name" value="ZSWIM4-8_C"/>
</dbReference>
<feature type="compositionally biased region" description="Pro residues" evidence="5">
    <location>
        <begin position="1704"/>
        <end position="1713"/>
    </location>
</feature>
<feature type="region of interest" description="Disordered" evidence="5">
    <location>
        <begin position="1167"/>
        <end position="1198"/>
    </location>
</feature>
<dbReference type="Pfam" id="PF21055">
    <property type="entry name" value="ZSWIM4-8_C"/>
    <property type="match status" value="1"/>
</dbReference>
<sequence>MDKCVVEGCKDGPESVLVDRESTGCRKLTPLPVIVCLSFGFAEYWCEDILIPFSSCALVFWTIPQVGWDLIGKLARDLPDRIHQPAMLEWMEEGDRMSFDDSDRFEEDSLCSWGSEPESLCNNWRGWKKPLIVTTTLNSPLLASNQRRAEDGSVLSLSELCSRVVAAHIAFEVVEQAWQPVPEPLQLRIAFWSFPDNEEDIRLYSCLANGAADEFNKGENLYKSRAVKEPLQIGFHLSASVVSPSQQTAQGKSNTFNVAVTFDRRRITSCNCTCASRAFWCAHVVAVCLYRIHQSHLVTLRAPVSESLSRLQRDQLQKFAQYLISELPQQILPTAQRLLDELLSAQPSAINTVCGAPDPTAGASASEQTSWCLDENTLHENIRKILIKFCVPSPTVFSDVNYLSSTAPPAAAEWSSLLRPLRGREPEGMWNLLSIVREMFKRHDRNAVPLLEVLTEEIMSCEQIMVWWFNTKVALHNGSAAGYGSGIKASNLGSQSQASQHACSSLCDEVVILWRLAALNPGLSGEERDLLRQQFSEWHVKVIDKVTKSKGLTVNATHGAPHVGAGNGTGPSTPRRTSQSFKAEVEVFTGFKPSVEACYLSWDDYPVPGVTYTQGHRLYHCPFTCFRHTETHGRFDIGPINSSSAVITNDLPVHMIQRRAVVQGDYAQAMDDIRHERERIGGFHAASPLVRPEREMDRAGNRSSVSSEGFCENEGDPAVESFEPALPSGLRDLTRQDSDDPALGSDTNEPEALAVDSCTSTDKEKSSPEDFDADSDWSGVDARLKNPRLETSSSNGVVLPSGSGLLAGSSRDTDDMASLSASPREFRTMALPAAQGAVPREPCVVTVPNRNGGVFGELKPLDDPLEILFARAEGLHAHGHSAEACELGIQLATELLANPPDLLVELPPIITKNGKKKKTNPACHQISCLASATLAKCAFLCTVLAENLDYYHLAFRVGMFGLELARPPATTKPLEVKLAHQESELVTLLKRIPLGHLELSILREKAEQLRDGILRSRGDALLPLSLATFIFEALVTASGTQQVRVPFYSTHRLPTDETLGFEAAVSALGLKANVSEADHPLLCEGTRRQRGDLAVMLLVHYKDDADKLAKIMEKLLDRQVHPLYKAPLLSSFYTNNPTPMGQTCSSNRQMRQRREGIEAGMIAISLDSNSSSAGPSQVSGGATASNMAREQSPSWEEDYAQWQAGHGARLESNHGETAHGNEATSHRQMMNVARNRSLAHRSQRQPGPGSDSGSSGSGKSSGSDSFGSRGPMNHPPPQNCAGASSSLSDGSGMGGAGMSSSIASNNLAGRHHQQQASIPEMGGPVINGGASFSRNSSGVIGPCGGKINRFKNKRLYPSVPNQPSEASAHFMFELAKTVLLKAGGNSSTSLFTQPINSQNPRGPIRALQMCAFQIGLYALGLHNCVSAKWLSRTYSSHVSWITGQAMEIGSQALWFLISTWEGHLTPPEVASIADRASRGHEANMVRAAAELALSCLPHAHALNPNEIQRAILQCKEQSSEMLERACLAVESAAKGGGVYPEVLFRVARCWHELYEQRMPTARRGARVLPSIEQPPPPIPLHVPPCSMQQPQANMAGVGVPVPYAMTSIVPFPLAYSFLSGTAPGPNPPAQIPGVPVNFLAPNGAGGATPNATFSYAPPIPGLQYFPSVTCPMPMGTTSGPPNPPPGPSPLMPMSVGPAQGTNNRPPPPLPPPGCQVTLQPLIHTPNSTTHQAPPLFVQQSQANSVRSPPTATGSLPNQALTPTQLHFLLAAYRVGIVALETLGRRAHDDRPQARYSRNPPYGEDVKWLLSVAKKLGTDYLQQFCVVTVNSVVSPFVLHEIAVEAAHFFAYTGATPPNPYMQHLRSRVLTPLIQKCHQMYIQCINHKLYHLNPTDYDDFLTIIQTARTAFHLIPTGPMQFNEFLQSIQKSKSCTKDLWGRLMAIIRQPAV</sequence>
<evidence type="ECO:0008006" key="10">
    <source>
        <dbReference type="Google" id="ProtNLM"/>
    </source>
</evidence>
<feature type="region of interest" description="Disordered" evidence="5">
    <location>
        <begin position="556"/>
        <end position="578"/>
    </location>
</feature>
<feature type="compositionally biased region" description="Low complexity" evidence="5">
    <location>
        <begin position="1244"/>
        <end position="1270"/>
    </location>
</feature>
<dbReference type="PANTHER" id="PTHR22619">
    <property type="entry name" value="ZINC FINGER SWIM DOMAIN CONTAINING PROTEIN 4, 5, 6"/>
    <property type="match status" value="1"/>
</dbReference>
<keyword evidence="2 4" id="KW-0863">Zinc-finger</keyword>
<evidence type="ECO:0000259" key="7">
    <source>
        <dbReference type="PROSITE" id="PS50966"/>
    </source>
</evidence>
<feature type="region of interest" description="Disordered" evidence="5">
    <location>
        <begin position="684"/>
        <end position="819"/>
    </location>
</feature>
<dbReference type="PROSITE" id="PS50225">
    <property type="entry name" value="SOCS"/>
    <property type="match status" value="1"/>
</dbReference>
<protein>
    <recommendedName>
        <fullName evidence="10">SWIM-type domain-containing protein</fullName>
    </recommendedName>
</protein>
<keyword evidence="1" id="KW-0479">Metal-binding</keyword>
<evidence type="ECO:0000256" key="2">
    <source>
        <dbReference type="ARBA" id="ARBA00022771"/>
    </source>
</evidence>
<evidence type="ECO:0000256" key="1">
    <source>
        <dbReference type="ARBA" id="ARBA00022723"/>
    </source>
</evidence>
<evidence type="ECO:0000256" key="3">
    <source>
        <dbReference type="ARBA" id="ARBA00022833"/>
    </source>
</evidence>
<dbReference type="Pfam" id="PF25572">
    <property type="entry name" value="TPR_ZSWIM8"/>
    <property type="match status" value="1"/>
</dbReference>
<feature type="region of interest" description="Disordered" evidence="5">
    <location>
        <begin position="1236"/>
        <end position="1322"/>
    </location>
</feature>
<evidence type="ECO:0000313" key="9">
    <source>
        <dbReference type="Proteomes" id="UP000789390"/>
    </source>
</evidence>
<dbReference type="InterPro" id="IPR001496">
    <property type="entry name" value="SOCS_box"/>
</dbReference>
<feature type="compositionally biased region" description="Basic and acidic residues" evidence="5">
    <location>
        <begin position="691"/>
        <end position="700"/>
    </location>
</feature>
<evidence type="ECO:0000313" key="8">
    <source>
        <dbReference type="EMBL" id="CAH0108338.1"/>
    </source>
</evidence>
<dbReference type="PROSITE" id="PS50966">
    <property type="entry name" value="ZF_SWIM"/>
    <property type="match status" value="1"/>
</dbReference>
<proteinExistence type="predicted"/>
<keyword evidence="3" id="KW-0862">Zinc</keyword>
<dbReference type="GO" id="GO:0008270">
    <property type="term" value="F:zinc ion binding"/>
    <property type="evidence" value="ECO:0007669"/>
    <property type="project" value="UniProtKB-KW"/>
</dbReference>